<comment type="caution">
    <text evidence="1">The sequence shown here is derived from an EMBL/GenBank/DDBJ whole genome shotgun (WGS) entry which is preliminary data.</text>
</comment>
<gene>
    <name evidence="1" type="ORF">BDM02DRAFT_3099848</name>
</gene>
<name>A0ACB6ZAY3_THEGA</name>
<evidence type="ECO:0000313" key="1">
    <source>
        <dbReference type="EMBL" id="KAF9646433.1"/>
    </source>
</evidence>
<evidence type="ECO:0000313" key="2">
    <source>
        <dbReference type="Proteomes" id="UP000886501"/>
    </source>
</evidence>
<dbReference type="EMBL" id="MU118058">
    <property type="protein sequence ID" value="KAF9646433.1"/>
    <property type="molecule type" value="Genomic_DNA"/>
</dbReference>
<protein>
    <submittedName>
        <fullName evidence="1">Kinase-like protein</fullName>
    </submittedName>
</protein>
<reference evidence="1" key="1">
    <citation type="submission" date="2019-10" db="EMBL/GenBank/DDBJ databases">
        <authorList>
            <consortium name="DOE Joint Genome Institute"/>
            <person name="Kuo A."/>
            <person name="Miyauchi S."/>
            <person name="Kiss E."/>
            <person name="Drula E."/>
            <person name="Kohler A."/>
            <person name="Sanchez-Garcia M."/>
            <person name="Andreopoulos B."/>
            <person name="Barry K.W."/>
            <person name="Bonito G."/>
            <person name="Buee M."/>
            <person name="Carver A."/>
            <person name="Chen C."/>
            <person name="Cichocki N."/>
            <person name="Clum A."/>
            <person name="Culley D."/>
            <person name="Crous P.W."/>
            <person name="Fauchery L."/>
            <person name="Girlanda M."/>
            <person name="Hayes R."/>
            <person name="Keri Z."/>
            <person name="Labutti K."/>
            <person name="Lipzen A."/>
            <person name="Lombard V."/>
            <person name="Magnuson J."/>
            <person name="Maillard F."/>
            <person name="Morin E."/>
            <person name="Murat C."/>
            <person name="Nolan M."/>
            <person name="Ohm R."/>
            <person name="Pangilinan J."/>
            <person name="Pereira M."/>
            <person name="Perotto S."/>
            <person name="Peter M."/>
            <person name="Riley R."/>
            <person name="Sitrit Y."/>
            <person name="Stielow B."/>
            <person name="Szollosi G."/>
            <person name="Zifcakova L."/>
            <person name="Stursova M."/>
            <person name="Spatafora J.W."/>
            <person name="Tedersoo L."/>
            <person name="Vaario L.-M."/>
            <person name="Yamada A."/>
            <person name="Yan M."/>
            <person name="Wang P."/>
            <person name="Xu J."/>
            <person name="Bruns T."/>
            <person name="Baldrian P."/>
            <person name="Vilgalys R."/>
            <person name="Henrissat B."/>
            <person name="Grigoriev I.V."/>
            <person name="Hibbett D."/>
            <person name="Nagy L.G."/>
            <person name="Martin F.M."/>
        </authorList>
    </citation>
    <scope>NUCLEOTIDE SEQUENCE</scope>
    <source>
        <strain evidence="1">P2</strain>
    </source>
</reference>
<feature type="non-terminal residue" evidence="1">
    <location>
        <position position="1"/>
    </location>
</feature>
<reference evidence="1" key="2">
    <citation type="journal article" date="2020" name="Nat. Commun.">
        <title>Large-scale genome sequencing of mycorrhizal fungi provides insights into the early evolution of symbiotic traits.</title>
        <authorList>
            <person name="Miyauchi S."/>
            <person name="Kiss E."/>
            <person name="Kuo A."/>
            <person name="Drula E."/>
            <person name="Kohler A."/>
            <person name="Sanchez-Garcia M."/>
            <person name="Morin E."/>
            <person name="Andreopoulos B."/>
            <person name="Barry K.W."/>
            <person name="Bonito G."/>
            <person name="Buee M."/>
            <person name="Carver A."/>
            <person name="Chen C."/>
            <person name="Cichocki N."/>
            <person name="Clum A."/>
            <person name="Culley D."/>
            <person name="Crous P.W."/>
            <person name="Fauchery L."/>
            <person name="Girlanda M."/>
            <person name="Hayes R.D."/>
            <person name="Keri Z."/>
            <person name="LaButti K."/>
            <person name="Lipzen A."/>
            <person name="Lombard V."/>
            <person name="Magnuson J."/>
            <person name="Maillard F."/>
            <person name="Murat C."/>
            <person name="Nolan M."/>
            <person name="Ohm R.A."/>
            <person name="Pangilinan J."/>
            <person name="Pereira M.F."/>
            <person name="Perotto S."/>
            <person name="Peter M."/>
            <person name="Pfister S."/>
            <person name="Riley R."/>
            <person name="Sitrit Y."/>
            <person name="Stielow J.B."/>
            <person name="Szollosi G."/>
            <person name="Zifcakova L."/>
            <person name="Stursova M."/>
            <person name="Spatafora J.W."/>
            <person name="Tedersoo L."/>
            <person name="Vaario L.M."/>
            <person name="Yamada A."/>
            <person name="Yan M."/>
            <person name="Wang P."/>
            <person name="Xu J."/>
            <person name="Bruns T."/>
            <person name="Baldrian P."/>
            <person name="Vilgalys R."/>
            <person name="Dunand C."/>
            <person name="Henrissat B."/>
            <person name="Grigoriev I.V."/>
            <person name="Hibbett D."/>
            <person name="Nagy L.G."/>
            <person name="Martin F.M."/>
        </authorList>
    </citation>
    <scope>NUCLEOTIDE SEQUENCE</scope>
    <source>
        <strain evidence="1">P2</strain>
    </source>
</reference>
<accession>A0ACB6ZAY3</accession>
<proteinExistence type="predicted"/>
<keyword evidence="2" id="KW-1185">Reference proteome</keyword>
<organism evidence="1 2">
    <name type="scientific">Thelephora ganbajun</name>
    <name type="common">Ganba fungus</name>
    <dbReference type="NCBI Taxonomy" id="370292"/>
    <lineage>
        <taxon>Eukaryota</taxon>
        <taxon>Fungi</taxon>
        <taxon>Dikarya</taxon>
        <taxon>Basidiomycota</taxon>
        <taxon>Agaricomycotina</taxon>
        <taxon>Agaricomycetes</taxon>
        <taxon>Thelephorales</taxon>
        <taxon>Thelephoraceae</taxon>
        <taxon>Thelephora</taxon>
    </lineage>
</organism>
<sequence length="123" mass="13575">QLVDVTNGLQYLHQHDFVHGDLKGANILINSNCRACLADFGLAAIIEETTSVEGPSSHKTGGTIRWMAPEILDPERYGYVKRSRRKLPSKSTDIYALGMTILEACISSLLLLLLPHNLALPLY</sequence>
<dbReference type="Proteomes" id="UP000886501">
    <property type="component" value="Unassembled WGS sequence"/>
</dbReference>